<keyword evidence="3" id="KW-1185">Reference proteome</keyword>
<feature type="region of interest" description="Disordered" evidence="1">
    <location>
        <begin position="1"/>
        <end position="23"/>
    </location>
</feature>
<dbReference type="AlphaFoldDB" id="A0A0J7KHL5"/>
<feature type="region of interest" description="Disordered" evidence="1">
    <location>
        <begin position="292"/>
        <end position="439"/>
    </location>
</feature>
<name>A0A0J7KHL5_LASNI</name>
<feature type="compositionally biased region" description="Basic and acidic residues" evidence="1">
    <location>
        <begin position="293"/>
        <end position="308"/>
    </location>
</feature>
<reference evidence="2 3" key="1">
    <citation type="submission" date="2015-04" db="EMBL/GenBank/DDBJ databases">
        <title>Lasius niger genome sequencing.</title>
        <authorList>
            <person name="Konorov E.A."/>
            <person name="Nikitin M.A."/>
            <person name="Kirill M.V."/>
            <person name="Chang P."/>
        </authorList>
    </citation>
    <scope>NUCLEOTIDE SEQUENCE [LARGE SCALE GENOMIC DNA]</scope>
    <source>
        <tissue evidence="2">Whole</tissue>
    </source>
</reference>
<organism evidence="2 3">
    <name type="scientific">Lasius niger</name>
    <name type="common">Black garden ant</name>
    <dbReference type="NCBI Taxonomy" id="67767"/>
    <lineage>
        <taxon>Eukaryota</taxon>
        <taxon>Metazoa</taxon>
        <taxon>Ecdysozoa</taxon>
        <taxon>Arthropoda</taxon>
        <taxon>Hexapoda</taxon>
        <taxon>Insecta</taxon>
        <taxon>Pterygota</taxon>
        <taxon>Neoptera</taxon>
        <taxon>Endopterygota</taxon>
        <taxon>Hymenoptera</taxon>
        <taxon>Apocrita</taxon>
        <taxon>Aculeata</taxon>
        <taxon>Formicoidea</taxon>
        <taxon>Formicidae</taxon>
        <taxon>Formicinae</taxon>
        <taxon>Lasius</taxon>
        <taxon>Lasius</taxon>
    </lineage>
</organism>
<comment type="caution">
    <text evidence="2">The sequence shown here is derived from an EMBL/GenBank/DDBJ whole genome shotgun (WGS) entry which is preliminary data.</text>
</comment>
<evidence type="ECO:0000313" key="2">
    <source>
        <dbReference type="EMBL" id="KMQ89742.1"/>
    </source>
</evidence>
<evidence type="ECO:0000256" key="1">
    <source>
        <dbReference type="SAM" id="MobiDB-lite"/>
    </source>
</evidence>
<dbReference type="EMBL" id="LBMM01007425">
    <property type="protein sequence ID" value="KMQ89742.1"/>
    <property type="molecule type" value="Genomic_DNA"/>
</dbReference>
<feature type="compositionally biased region" description="Low complexity" evidence="1">
    <location>
        <begin position="405"/>
        <end position="423"/>
    </location>
</feature>
<gene>
    <name evidence="2" type="ORF">RF55_10598</name>
</gene>
<proteinExistence type="predicted"/>
<accession>A0A0J7KHL5</accession>
<evidence type="ECO:0000313" key="3">
    <source>
        <dbReference type="Proteomes" id="UP000036403"/>
    </source>
</evidence>
<sequence>MDRSNIKGLLPAQRRSDTSGFGAGGVMVPDPLASSSSVGPCFEPAIGFSLNSTYAETNHGVVPWSPIVSGNRLRVPQVENTTRDNSLQEFQEDSPSCIRERALDILSTIGSDKRIKYNYELYSAIFMVMDCVDGLFSAADKMRRCRDYLLAKNKDQYLLIHANEVSSSNLIMLEHKPVDRGLTEEIFAGELMTLNSPPRLSSINCSFGSPSVLRGDDIDQLKANLNRFGTSLIIPSRSNSRPVRELADRIEEVQGNIDRINQEIAIKSASLKLLDTASGTVLEKLVSEVNLETEQRVGRARRRGEASRPRGGPPRIRSPNGNENMDTNKINEEMLPPQGIRTPSGRRESPTVPGALLSSSNEGPAPLSPTGGGRELATVEAESDPRDPLDLTFVDCPSMIEEEPQALSQAPLLTPLLTLPQKGAQKKKRGRGDLDAEEY</sequence>
<dbReference type="PaxDb" id="67767-A0A0J7KHL5"/>
<protein>
    <submittedName>
        <fullName evidence="2">Uncharacterized protein</fullName>
    </submittedName>
</protein>
<dbReference type="Proteomes" id="UP000036403">
    <property type="component" value="Unassembled WGS sequence"/>
</dbReference>
<feature type="compositionally biased region" description="Low complexity" evidence="1">
    <location>
        <begin position="309"/>
        <end position="319"/>
    </location>
</feature>